<feature type="transmembrane region" description="Helical" evidence="1">
    <location>
        <begin position="48"/>
        <end position="67"/>
    </location>
</feature>
<dbReference type="RefSeq" id="WP_205723425.1">
    <property type="nucleotide sequence ID" value="NZ_CP070608.1"/>
</dbReference>
<evidence type="ECO:0000313" key="3">
    <source>
        <dbReference type="Proteomes" id="UP000662783"/>
    </source>
</evidence>
<keyword evidence="1" id="KW-0472">Membrane</keyword>
<name>A0A974WI84_9BACT</name>
<dbReference type="Proteomes" id="UP000662783">
    <property type="component" value="Chromosome"/>
</dbReference>
<sequence length="137" mass="15190">MTEKSIWIDKLGICLSLCCGVKCLVTTIILGLGTFDIFNFILNEQVELAISASLLLIGITAMLPQFIIHHNYGFMGLFIGGFVLLKISENITMLWVQLVLLFLGVLVIIGAHYLNLKSKRKHAEYIKAVKKATGYSS</sequence>
<dbReference type="EMBL" id="CP070608">
    <property type="protein sequence ID" value="QSE98911.1"/>
    <property type="molecule type" value="Genomic_DNA"/>
</dbReference>
<dbReference type="AlphaFoldDB" id="A0A974WI84"/>
<protein>
    <submittedName>
        <fullName evidence="2">MerC domain-containing protein</fullName>
    </submittedName>
</protein>
<proteinExistence type="predicted"/>
<accession>A0A974WI84</accession>
<keyword evidence="1" id="KW-1133">Transmembrane helix</keyword>
<dbReference type="InterPro" id="IPR004891">
    <property type="entry name" value="Mercury-R_MerC"/>
</dbReference>
<keyword evidence="1" id="KW-0812">Transmembrane</keyword>
<feature type="transmembrane region" description="Helical" evidence="1">
    <location>
        <begin position="12"/>
        <end position="42"/>
    </location>
</feature>
<organism evidence="2 3">
    <name type="scientific">Fulvivirga lutea</name>
    <dbReference type="NCBI Taxonomy" id="2810512"/>
    <lineage>
        <taxon>Bacteria</taxon>
        <taxon>Pseudomonadati</taxon>
        <taxon>Bacteroidota</taxon>
        <taxon>Cytophagia</taxon>
        <taxon>Cytophagales</taxon>
        <taxon>Fulvivirgaceae</taxon>
        <taxon>Fulvivirga</taxon>
    </lineage>
</organism>
<evidence type="ECO:0000313" key="2">
    <source>
        <dbReference type="EMBL" id="QSE98911.1"/>
    </source>
</evidence>
<dbReference type="GO" id="GO:0016020">
    <property type="term" value="C:membrane"/>
    <property type="evidence" value="ECO:0007669"/>
    <property type="project" value="InterPro"/>
</dbReference>
<dbReference type="Pfam" id="PF03203">
    <property type="entry name" value="MerC"/>
    <property type="match status" value="1"/>
</dbReference>
<keyword evidence="3" id="KW-1185">Reference proteome</keyword>
<dbReference type="GO" id="GO:0015097">
    <property type="term" value="F:mercury ion transmembrane transporter activity"/>
    <property type="evidence" value="ECO:0007669"/>
    <property type="project" value="InterPro"/>
</dbReference>
<evidence type="ECO:0000256" key="1">
    <source>
        <dbReference type="SAM" id="Phobius"/>
    </source>
</evidence>
<feature type="transmembrane region" description="Helical" evidence="1">
    <location>
        <begin position="94"/>
        <end position="114"/>
    </location>
</feature>
<dbReference type="KEGG" id="fuv:JR347_07465"/>
<gene>
    <name evidence="2" type="ORF">JR347_07465</name>
</gene>
<reference evidence="2" key="1">
    <citation type="submission" date="2021-02" db="EMBL/GenBank/DDBJ databases">
        <title>Fulvivirga sp. S481 isolated from sea water.</title>
        <authorList>
            <person name="Bae S.S."/>
            <person name="Baek K."/>
        </authorList>
    </citation>
    <scope>NUCLEOTIDE SEQUENCE</scope>
    <source>
        <strain evidence="2">S481</strain>
    </source>
</reference>